<feature type="compositionally biased region" description="Basic residues" evidence="1">
    <location>
        <begin position="1"/>
        <end position="25"/>
    </location>
</feature>
<dbReference type="InterPro" id="IPR001810">
    <property type="entry name" value="F-box_dom"/>
</dbReference>
<dbReference type="PROSITE" id="PS50181">
    <property type="entry name" value="FBOX"/>
    <property type="match status" value="1"/>
</dbReference>
<dbReference type="Pfam" id="PF12937">
    <property type="entry name" value="F-box-like"/>
    <property type="match status" value="1"/>
</dbReference>
<dbReference type="Proteomes" id="UP000324897">
    <property type="component" value="Unassembled WGS sequence"/>
</dbReference>
<dbReference type="Gramene" id="TVU00861">
    <property type="protein sequence ID" value="TVU00861"/>
    <property type="gene ID" value="EJB05_53709"/>
</dbReference>
<dbReference type="PANTHER" id="PTHR33207">
    <property type="entry name" value="F-BOX DOMAIN CONTAINING PROTEIN-RELATED"/>
    <property type="match status" value="1"/>
</dbReference>
<proteinExistence type="predicted"/>
<protein>
    <recommendedName>
        <fullName evidence="2">F-box domain-containing protein</fullName>
    </recommendedName>
</protein>
<feature type="non-terminal residue" evidence="3">
    <location>
        <position position="1"/>
    </location>
</feature>
<evidence type="ECO:0000313" key="4">
    <source>
        <dbReference type="Proteomes" id="UP000324897"/>
    </source>
</evidence>
<keyword evidence="4" id="KW-1185">Reference proteome</keyword>
<dbReference type="SUPFAM" id="SSF81383">
    <property type="entry name" value="F-box domain"/>
    <property type="match status" value="1"/>
</dbReference>
<dbReference type="SMART" id="SM00256">
    <property type="entry name" value="FBOX"/>
    <property type="match status" value="1"/>
</dbReference>
<comment type="caution">
    <text evidence="3">The sequence shown here is derived from an EMBL/GenBank/DDBJ whole genome shotgun (WGS) entry which is preliminary data.</text>
</comment>
<accession>A0A5J9SPE7</accession>
<evidence type="ECO:0000313" key="3">
    <source>
        <dbReference type="EMBL" id="TVU00861.1"/>
    </source>
</evidence>
<dbReference type="Gene3D" id="1.20.1280.50">
    <property type="match status" value="1"/>
</dbReference>
<name>A0A5J9SPE7_9POAL</name>
<dbReference type="InterPro" id="IPR036047">
    <property type="entry name" value="F-box-like_dom_sf"/>
</dbReference>
<gene>
    <name evidence="3" type="ORF">EJB05_53709</name>
</gene>
<sequence>MGSGKRRHNAKAKVKAKKKKGRVKPHAVPTGVHDLPDELLDRVLLGLGSPLHLIRAAATCRRWRRSIADGDFLVRYRSLHGAPPVAGHYYVTDTLPPWATDRWYRTPVKPAVFVPSSPAVVDSAHFSLDFLYEAPVGDDRPRYMYQYGNRTRHNRCREIVDSRGSLLLLRRWPLWVGDMDGRHCASDFVVCEPLTRRCQGIVWPLSLRYFQFLGAFLLDGGGGVSDDAMSNFRVVLVLYERDRPQGGIPRACLFTPGCDGGWRLGWHPTDDAVTLQVDFVNLIHFAGRAAGRIFWGIETGDVLVLDEGTLEFSLLELPSGMRWPYRKTSFRVIGGAAGGDTVRVVRVDGEDLQIFGQLPWSGEWVMEKSVRLSDAATGLPWLEEHVFHAAGKDRHGGRHVRGGDADGEAVADLRRARYHGAGARA</sequence>
<feature type="domain" description="F-box" evidence="2">
    <location>
        <begin position="29"/>
        <end position="79"/>
    </location>
</feature>
<feature type="region of interest" description="Disordered" evidence="1">
    <location>
        <begin position="1"/>
        <end position="30"/>
    </location>
</feature>
<dbReference type="AlphaFoldDB" id="A0A5J9SPE7"/>
<evidence type="ECO:0000259" key="2">
    <source>
        <dbReference type="PROSITE" id="PS50181"/>
    </source>
</evidence>
<dbReference type="EMBL" id="RWGY01000536">
    <property type="protein sequence ID" value="TVU00861.1"/>
    <property type="molecule type" value="Genomic_DNA"/>
</dbReference>
<reference evidence="3 4" key="1">
    <citation type="journal article" date="2019" name="Sci. Rep.">
        <title>A high-quality genome of Eragrostis curvula grass provides insights into Poaceae evolution and supports new strategies to enhance forage quality.</title>
        <authorList>
            <person name="Carballo J."/>
            <person name="Santos B.A.C.M."/>
            <person name="Zappacosta D."/>
            <person name="Garbus I."/>
            <person name="Selva J.P."/>
            <person name="Gallo C.A."/>
            <person name="Diaz A."/>
            <person name="Albertini E."/>
            <person name="Caccamo M."/>
            <person name="Echenique V."/>
        </authorList>
    </citation>
    <scope>NUCLEOTIDE SEQUENCE [LARGE SCALE GENOMIC DNA]</scope>
    <source>
        <strain evidence="4">cv. Victoria</strain>
        <tissue evidence="3">Leaf</tissue>
    </source>
</reference>
<evidence type="ECO:0000256" key="1">
    <source>
        <dbReference type="SAM" id="MobiDB-lite"/>
    </source>
</evidence>
<dbReference type="CDD" id="cd09917">
    <property type="entry name" value="F-box_SF"/>
    <property type="match status" value="1"/>
</dbReference>
<organism evidence="3 4">
    <name type="scientific">Eragrostis curvula</name>
    <name type="common">weeping love grass</name>
    <dbReference type="NCBI Taxonomy" id="38414"/>
    <lineage>
        <taxon>Eukaryota</taxon>
        <taxon>Viridiplantae</taxon>
        <taxon>Streptophyta</taxon>
        <taxon>Embryophyta</taxon>
        <taxon>Tracheophyta</taxon>
        <taxon>Spermatophyta</taxon>
        <taxon>Magnoliopsida</taxon>
        <taxon>Liliopsida</taxon>
        <taxon>Poales</taxon>
        <taxon>Poaceae</taxon>
        <taxon>PACMAD clade</taxon>
        <taxon>Chloridoideae</taxon>
        <taxon>Eragrostideae</taxon>
        <taxon>Eragrostidinae</taxon>
        <taxon>Eragrostis</taxon>
    </lineage>
</organism>